<name>U9UPQ8_RHIID</name>
<dbReference type="HOGENOM" id="CLU_2307483_0_0_1"/>
<evidence type="ECO:0000313" key="1">
    <source>
        <dbReference type="EMBL" id="ESA22409.1"/>
    </source>
</evidence>
<protein>
    <submittedName>
        <fullName evidence="1">Uncharacterized protein</fullName>
    </submittedName>
</protein>
<dbReference type="AlphaFoldDB" id="U9UPQ8"/>
<organism evidence="1">
    <name type="scientific">Rhizophagus irregularis (strain DAOM 181602 / DAOM 197198 / MUCL 43194)</name>
    <name type="common">Arbuscular mycorrhizal fungus</name>
    <name type="synonym">Glomus intraradices</name>
    <dbReference type="NCBI Taxonomy" id="747089"/>
    <lineage>
        <taxon>Eukaryota</taxon>
        <taxon>Fungi</taxon>
        <taxon>Fungi incertae sedis</taxon>
        <taxon>Mucoromycota</taxon>
        <taxon>Glomeromycotina</taxon>
        <taxon>Glomeromycetes</taxon>
        <taxon>Glomerales</taxon>
        <taxon>Glomeraceae</taxon>
        <taxon>Rhizophagus</taxon>
    </lineage>
</organism>
<gene>
    <name evidence="1" type="ORF">GLOINDRAFT_91429</name>
</gene>
<proteinExistence type="predicted"/>
<dbReference type="EMBL" id="KI275611">
    <property type="protein sequence ID" value="ESA22409.1"/>
    <property type="molecule type" value="Genomic_DNA"/>
</dbReference>
<reference evidence="1" key="1">
    <citation type="submission" date="2013-07" db="EMBL/GenBank/DDBJ databases">
        <title>The genome of an arbuscular mycorrhizal fungus provides insights into the evolution of the oldest plant symbiosis.</title>
        <authorList>
            <consortium name="DOE Joint Genome Institute"/>
            <person name="Tisserant E."/>
            <person name="Malbreil M."/>
            <person name="Kuo A."/>
            <person name="Kohler A."/>
            <person name="Symeonidi A."/>
            <person name="Balestrini R."/>
            <person name="Charron P."/>
            <person name="Duensing N."/>
            <person name="Frei-dit-Frey N."/>
            <person name="Gianinazzi-Pearson V."/>
            <person name="Gilbert B."/>
            <person name="Handa Y."/>
            <person name="Hijri M."/>
            <person name="Kaul R."/>
            <person name="Kawaguchi M."/>
            <person name="Krajinski F."/>
            <person name="Lammers P."/>
            <person name="Lapierre D."/>
            <person name="Masclaux F.G."/>
            <person name="Murat C."/>
            <person name="Morin E."/>
            <person name="Ndikumana S."/>
            <person name="Pagni M."/>
            <person name="Petitpierre D."/>
            <person name="Requena N."/>
            <person name="Rosikiewicz P."/>
            <person name="Riley R."/>
            <person name="Saito K."/>
            <person name="San Clemente H."/>
            <person name="Shapiro H."/>
            <person name="van Tuinen D."/>
            <person name="Becard G."/>
            <person name="Bonfante P."/>
            <person name="Paszkowski U."/>
            <person name="Shachar-Hill Y."/>
            <person name="Young J.P."/>
            <person name="Sanders I.R."/>
            <person name="Henrissat B."/>
            <person name="Rensing S.A."/>
            <person name="Grigoriev I.V."/>
            <person name="Corradi N."/>
            <person name="Roux C."/>
            <person name="Martin F."/>
        </authorList>
    </citation>
    <scope>NUCLEOTIDE SEQUENCE</scope>
    <source>
        <strain evidence="1">DAOM 197198</strain>
    </source>
</reference>
<sequence>MFNLTLNFNVVIKNFLLVFDSSLLCESFDGPHAKIRWFRHFFRKFDVCESSIVRLMKKFDSSPHCKSSTNYQLRTFTSLKITLYCGRFLEIWLSRFGISQ</sequence>
<accession>U9UPQ8</accession>